<sequence length="387" mass="41896">MLRRYLELDSITVMLYVGLGLFVQLSAVMAHSFIVQLAGNTSMSTVISDYSLQVKSGDVEAIALGGRFRALMGEFSADVLRKLHRDPRVAAISIDRWLELQEYVIQGQSPMHLCRLASSSTSVHRPFMFDSHSGGGVDMYLFDTGIDFKHPGLSNVDVRRLDDFSDSSVPEGCDPHGHGTALAGLIASETFGVLKRCDLLDVRVADEQGRVKISNLLRGLGLATAHASKSMKPSVFVIPMVAGVKNYVLRTALEAIPSDIAVVLPAGNQQSEACDFCLLDKRKVANVLVVGSADDKNRIASFSNYGDCVDVYTSGVGVRTLQSTDLNPRSLLTSINGTSASCAIGAGVVGYYMSMGLRSNEAVEKIHQVSEEVSKYPHYCKLLQLKP</sequence>
<comment type="similarity">
    <text evidence="1 5">Belongs to the peptidase S8 family.</text>
</comment>
<keyword evidence="2 5" id="KW-0645">Protease</keyword>
<feature type="active site" description="Charge relay system" evidence="5">
    <location>
        <position position="143"/>
    </location>
</feature>
<evidence type="ECO:0000256" key="5">
    <source>
        <dbReference type="PROSITE-ProRule" id="PRU01240"/>
    </source>
</evidence>
<dbReference type="EMBL" id="CP059247">
    <property type="protein sequence ID" value="QLL31236.1"/>
    <property type="molecule type" value="Genomic_DNA"/>
</dbReference>
<dbReference type="PANTHER" id="PTHR43806:SF13">
    <property type="entry name" value="SUBTILASE-TYPE PROTEINASE RRT12"/>
    <property type="match status" value="1"/>
</dbReference>
<evidence type="ECO:0000256" key="2">
    <source>
        <dbReference type="ARBA" id="ARBA00022670"/>
    </source>
</evidence>
<reference evidence="8 9" key="1">
    <citation type="submission" date="2020-06" db="EMBL/GenBank/DDBJ databases">
        <title>The yeast mating-type switching endonuclease HO is a domesticated member of an unorthodox homing genetic element family.</title>
        <authorList>
            <person name="Coughlan A.Y."/>
            <person name="Lombardi L."/>
            <person name="Braun-Galleani S."/>
            <person name="Martos A.R."/>
            <person name="Galeote V."/>
            <person name="Bigey F."/>
            <person name="Dequin S."/>
            <person name="Byrne K.P."/>
            <person name="Wolfe K.H."/>
        </authorList>
    </citation>
    <scope>NUCLEOTIDE SEQUENCE [LARGE SCALE GENOMIC DNA]</scope>
    <source>
        <strain evidence="8 9">CBS764</strain>
    </source>
</reference>
<keyword evidence="4 5" id="KW-0720">Serine protease</keyword>
<dbReference type="Proteomes" id="UP000515788">
    <property type="component" value="Chromosome 2"/>
</dbReference>
<protein>
    <recommendedName>
        <fullName evidence="7">Peptidase S8/S53 domain-containing protein</fullName>
    </recommendedName>
</protein>
<keyword evidence="3 5" id="KW-0378">Hydrolase</keyword>
<feature type="domain" description="Peptidase S8/S53" evidence="7">
    <location>
        <begin position="141"/>
        <end position="354"/>
    </location>
</feature>
<dbReference type="InterPro" id="IPR050131">
    <property type="entry name" value="Peptidase_S8_subtilisin-like"/>
</dbReference>
<accession>A0A7G3ZCK0</accession>
<dbReference type="Gene3D" id="3.40.50.200">
    <property type="entry name" value="Peptidase S8/S53 domain"/>
    <property type="match status" value="1"/>
</dbReference>
<dbReference type="PRINTS" id="PR00723">
    <property type="entry name" value="SUBTILISIN"/>
</dbReference>
<organism evidence="8 9">
    <name type="scientific">Torulaspora globosa</name>
    <dbReference type="NCBI Taxonomy" id="48254"/>
    <lineage>
        <taxon>Eukaryota</taxon>
        <taxon>Fungi</taxon>
        <taxon>Dikarya</taxon>
        <taxon>Ascomycota</taxon>
        <taxon>Saccharomycotina</taxon>
        <taxon>Saccharomycetes</taxon>
        <taxon>Saccharomycetales</taxon>
        <taxon>Saccharomycetaceae</taxon>
        <taxon>Torulaspora</taxon>
    </lineage>
</organism>
<feature type="transmembrane region" description="Helical" evidence="6">
    <location>
        <begin position="12"/>
        <end position="34"/>
    </location>
</feature>
<gene>
    <name evidence="8" type="ORF">HG536_0B00970</name>
</gene>
<dbReference type="SUPFAM" id="SSF52743">
    <property type="entry name" value="Subtilisin-like"/>
    <property type="match status" value="1"/>
</dbReference>
<keyword evidence="6" id="KW-0472">Membrane</keyword>
<dbReference type="GO" id="GO:0006508">
    <property type="term" value="P:proteolysis"/>
    <property type="evidence" value="ECO:0007669"/>
    <property type="project" value="UniProtKB-KW"/>
</dbReference>
<evidence type="ECO:0000256" key="6">
    <source>
        <dbReference type="SAM" id="Phobius"/>
    </source>
</evidence>
<dbReference type="InterPro" id="IPR000209">
    <property type="entry name" value="Peptidase_S8/S53_dom"/>
</dbReference>
<dbReference type="PROSITE" id="PS51892">
    <property type="entry name" value="SUBTILASE"/>
    <property type="match status" value="1"/>
</dbReference>
<evidence type="ECO:0000256" key="1">
    <source>
        <dbReference type="ARBA" id="ARBA00011073"/>
    </source>
</evidence>
<dbReference type="OrthoDB" id="206201at2759"/>
<dbReference type="InterPro" id="IPR015500">
    <property type="entry name" value="Peptidase_S8_subtilisin-rel"/>
</dbReference>
<dbReference type="Pfam" id="PF00082">
    <property type="entry name" value="Peptidase_S8"/>
    <property type="match status" value="1"/>
</dbReference>
<dbReference type="RefSeq" id="XP_037137911.1">
    <property type="nucleotide sequence ID" value="XM_037282016.1"/>
</dbReference>
<feature type="active site" description="Charge relay system" evidence="5">
    <location>
        <position position="339"/>
    </location>
</feature>
<evidence type="ECO:0000256" key="4">
    <source>
        <dbReference type="ARBA" id="ARBA00022825"/>
    </source>
</evidence>
<evidence type="ECO:0000313" key="9">
    <source>
        <dbReference type="Proteomes" id="UP000515788"/>
    </source>
</evidence>
<keyword evidence="9" id="KW-1185">Reference proteome</keyword>
<dbReference type="KEGG" id="tgb:HG536_0B00970"/>
<dbReference type="InterPro" id="IPR036852">
    <property type="entry name" value="Peptidase_S8/S53_dom_sf"/>
</dbReference>
<dbReference type="GeneID" id="59324355"/>
<dbReference type="PANTHER" id="PTHR43806">
    <property type="entry name" value="PEPTIDASE S8"/>
    <property type="match status" value="1"/>
</dbReference>
<evidence type="ECO:0000259" key="7">
    <source>
        <dbReference type="Pfam" id="PF00082"/>
    </source>
</evidence>
<feature type="active site" description="Charge relay system" evidence="5">
    <location>
        <position position="178"/>
    </location>
</feature>
<name>A0A7G3ZCK0_9SACH</name>
<keyword evidence="6" id="KW-1133">Transmembrane helix</keyword>
<dbReference type="GO" id="GO:0004252">
    <property type="term" value="F:serine-type endopeptidase activity"/>
    <property type="evidence" value="ECO:0007669"/>
    <property type="project" value="UniProtKB-UniRule"/>
</dbReference>
<dbReference type="AlphaFoldDB" id="A0A7G3ZCK0"/>
<evidence type="ECO:0000256" key="3">
    <source>
        <dbReference type="ARBA" id="ARBA00022801"/>
    </source>
</evidence>
<keyword evidence="6" id="KW-0812">Transmembrane</keyword>
<proteinExistence type="inferred from homology"/>
<evidence type="ECO:0000313" key="8">
    <source>
        <dbReference type="EMBL" id="QLL31236.1"/>
    </source>
</evidence>